<dbReference type="InterPro" id="IPR004846">
    <property type="entry name" value="T2SS/T3SS_dom"/>
</dbReference>
<dbReference type="EMBL" id="JAFKDB010000019">
    <property type="protein sequence ID" value="MBN7771254.1"/>
    <property type="molecule type" value="Genomic_DNA"/>
</dbReference>
<feature type="domain" description="Type II/III secretion system secretin-like" evidence="3">
    <location>
        <begin position="189"/>
        <end position="349"/>
    </location>
</feature>
<comment type="similarity">
    <text evidence="1">Belongs to the bacterial secretin family.</text>
</comment>
<organism evidence="5 6">
    <name type="scientific">Marinobacter daepoensis</name>
    <dbReference type="NCBI Taxonomy" id="262077"/>
    <lineage>
        <taxon>Bacteria</taxon>
        <taxon>Pseudomonadati</taxon>
        <taxon>Pseudomonadota</taxon>
        <taxon>Gammaproteobacteria</taxon>
        <taxon>Pseudomonadales</taxon>
        <taxon>Marinobacteraceae</taxon>
        <taxon>Marinobacter</taxon>
    </lineage>
</organism>
<evidence type="ECO:0000259" key="4">
    <source>
        <dbReference type="Pfam" id="PF13629"/>
    </source>
</evidence>
<evidence type="ECO:0000256" key="2">
    <source>
        <dbReference type="SAM" id="SignalP"/>
    </source>
</evidence>
<gene>
    <name evidence="5" type="ORF">JYP53_15215</name>
</gene>
<name>A0ABS3BHW4_9GAMM</name>
<dbReference type="InterPro" id="IPR032789">
    <property type="entry name" value="T2SS-T3SS_pil_N"/>
</dbReference>
<dbReference type="InterPro" id="IPR050810">
    <property type="entry name" value="Bact_Secretion_Sys_Channel"/>
</dbReference>
<dbReference type="InterPro" id="IPR001775">
    <property type="entry name" value="GspD/PilQ"/>
</dbReference>
<evidence type="ECO:0000313" key="6">
    <source>
        <dbReference type="Proteomes" id="UP000664344"/>
    </source>
</evidence>
<dbReference type="PANTHER" id="PTHR30332">
    <property type="entry name" value="PROBABLE GENERAL SECRETION PATHWAY PROTEIN D"/>
    <property type="match status" value="1"/>
</dbReference>
<keyword evidence="2" id="KW-0732">Signal</keyword>
<feature type="domain" description="Pilus formation protein N-terminal" evidence="4">
    <location>
        <begin position="35"/>
        <end position="95"/>
    </location>
</feature>
<evidence type="ECO:0000259" key="3">
    <source>
        <dbReference type="Pfam" id="PF00263"/>
    </source>
</evidence>
<dbReference type="Pfam" id="PF13629">
    <property type="entry name" value="T2SS-T3SS_pil_N"/>
    <property type="match status" value="1"/>
</dbReference>
<comment type="caution">
    <text evidence="5">The sequence shown here is derived from an EMBL/GenBank/DDBJ whole genome shotgun (WGS) entry which is preliminary data.</text>
</comment>
<dbReference type="PANTHER" id="PTHR30332:SF17">
    <property type="entry name" value="TYPE IV PILIATION SYSTEM PROTEIN DR_0774-RELATED"/>
    <property type="match status" value="1"/>
</dbReference>
<dbReference type="RefSeq" id="WP_029652906.1">
    <property type="nucleotide sequence ID" value="NZ_JAFKDB010000019.1"/>
</dbReference>
<proteinExistence type="inferred from homology"/>
<dbReference type="PRINTS" id="PR00811">
    <property type="entry name" value="BCTERIALGSPD"/>
</dbReference>
<dbReference type="Proteomes" id="UP000664344">
    <property type="component" value="Unassembled WGS sequence"/>
</dbReference>
<feature type="chain" id="PRO_5046659552" evidence="2">
    <location>
        <begin position="30"/>
        <end position="393"/>
    </location>
</feature>
<sequence>MFANIRHRLIQRVLTPLLVLFAATQAALAAGDEPILLAPGQQHVLLFTKSLEKVAVSAPEVAAVQVSDVNEVLVTAHDIGEATVRVWLKGVDQPRETRYLITSTAGVRHQAPMQVQTDIRVVEVNRKELNTLGVYYAKLFNNGSNSFGMAPPGSGFRGFGGVTQAAEGIGSEGFNLFGFGSSSMSIVNALESGGFAYTLAEPSLVSLSGQRATFLSGGEFPVPVSSDNGDVQIDYREFGVSLSLTPTVVDENQIILKVAPEVSELDFSSGVTTSGVSVPGLSIRRTETTVSMAPGESFIISGLVSRSTFNNSDRLPGLGNIPILGAFFRSDRVANDEKELIMVVTPHFVSAQKELPEEAANFGKRYEYGSTEWGDMFMNSRDGTEPLESGLSW</sequence>
<evidence type="ECO:0000313" key="5">
    <source>
        <dbReference type="EMBL" id="MBN7771254.1"/>
    </source>
</evidence>
<protein>
    <submittedName>
        <fullName evidence="5">Pilus assembly protein N-terminal domain-containing protein</fullName>
    </submittedName>
</protein>
<reference evidence="5 6" key="1">
    <citation type="submission" date="2021-02" db="EMBL/GenBank/DDBJ databases">
        <title>PHA producing bacteria isolated from coastal sediment in Guangdong, Shenzhen.</title>
        <authorList>
            <person name="Zheng W."/>
            <person name="Yu S."/>
            <person name="Huang Y."/>
        </authorList>
    </citation>
    <scope>NUCLEOTIDE SEQUENCE [LARGE SCALE GENOMIC DNA]</scope>
    <source>
        <strain evidence="5 6">TN21-5</strain>
    </source>
</reference>
<feature type="signal peptide" evidence="2">
    <location>
        <begin position="1"/>
        <end position="29"/>
    </location>
</feature>
<keyword evidence="6" id="KW-1185">Reference proteome</keyword>
<dbReference type="Pfam" id="PF00263">
    <property type="entry name" value="Secretin"/>
    <property type="match status" value="1"/>
</dbReference>
<accession>A0ABS3BHW4</accession>
<evidence type="ECO:0000256" key="1">
    <source>
        <dbReference type="RuleBase" id="RU004003"/>
    </source>
</evidence>